<dbReference type="RefSeq" id="WP_135278971.1">
    <property type="nucleotide sequence ID" value="NZ_PQVH01000016.1"/>
</dbReference>
<sequence>MKKILFSVMLLVVMLANQVVVAAADLEVNTPAISAIKGSMQARHAQLASHYASGAIGLTKDGLIAVRDANAVPLKERAGLNGVVAAENADRAKLYQEIATANGHPEWQAEIQNTFASRWIDKAQGGWWVQGASGWTKK</sequence>
<accession>A0A4Y9VN36</accession>
<dbReference type="OrthoDB" id="8526313at2"/>
<feature type="chain" id="PRO_5021417443" evidence="1">
    <location>
        <begin position="23"/>
        <end position="138"/>
    </location>
</feature>
<keyword evidence="3" id="KW-1185">Reference proteome</keyword>
<name>A0A4Y9VN36_9PROT</name>
<comment type="caution">
    <text evidence="2">The sequence shown here is derived from an EMBL/GenBank/DDBJ whole genome shotgun (WGS) entry which is preliminary data.</text>
</comment>
<reference evidence="2 3" key="1">
    <citation type="submission" date="2018-02" db="EMBL/GenBank/DDBJ databases">
        <title>A novel lanthanide dependent methylotroph, Methylotenera sp. La3113.</title>
        <authorList>
            <person name="Lv H."/>
            <person name="Tani A."/>
        </authorList>
    </citation>
    <scope>NUCLEOTIDE SEQUENCE [LARGE SCALE GENOMIC DNA]</scope>
    <source>
        <strain evidence="2 3">La3113</strain>
    </source>
</reference>
<protein>
    <submittedName>
        <fullName evidence="2">DUF1318 domain-containing protein</fullName>
    </submittedName>
</protein>
<evidence type="ECO:0000256" key="1">
    <source>
        <dbReference type="SAM" id="SignalP"/>
    </source>
</evidence>
<evidence type="ECO:0000313" key="3">
    <source>
        <dbReference type="Proteomes" id="UP000297706"/>
    </source>
</evidence>
<keyword evidence="1" id="KW-0732">Signal</keyword>
<dbReference type="EMBL" id="PQVH01000016">
    <property type="protein sequence ID" value="TFW69639.1"/>
    <property type="molecule type" value="Genomic_DNA"/>
</dbReference>
<dbReference type="Pfam" id="PF07027">
    <property type="entry name" value="DUF1318"/>
    <property type="match status" value="1"/>
</dbReference>
<dbReference type="Proteomes" id="UP000297706">
    <property type="component" value="Unassembled WGS sequence"/>
</dbReference>
<evidence type="ECO:0000313" key="2">
    <source>
        <dbReference type="EMBL" id="TFW69639.1"/>
    </source>
</evidence>
<proteinExistence type="predicted"/>
<dbReference type="PIRSF" id="PIRSF025560">
    <property type="entry name" value="UCP025560"/>
    <property type="match status" value="1"/>
</dbReference>
<dbReference type="AlphaFoldDB" id="A0A4Y9VN36"/>
<organism evidence="2 3">
    <name type="scientific">Methylotenera oryzisoli</name>
    <dbReference type="NCBI Taxonomy" id="2080758"/>
    <lineage>
        <taxon>Bacteria</taxon>
        <taxon>Pseudomonadati</taxon>
        <taxon>Pseudomonadota</taxon>
        <taxon>Betaproteobacteria</taxon>
        <taxon>Nitrosomonadales</taxon>
        <taxon>Methylophilaceae</taxon>
        <taxon>Methylotenera</taxon>
    </lineage>
</organism>
<gene>
    <name evidence="2" type="ORF">C3Y98_12460</name>
</gene>
<dbReference type="InterPro" id="IPR008309">
    <property type="entry name" value="YdbL"/>
</dbReference>
<feature type="signal peptide" evidence="1">
    <location>
        <begin position="1"/>
        <end position="22"/>
    </location>
</feature>